<dbReference type="OrthoDB" id="9798604at2"/>
<evidence type="ECO:0000256" key="3">
    <source>
        <dbReference type="ARBA" id="ARBA00022827"/>
    </source>
</evidence>
<feature type="region of interest" description="Disordered" evidence="5">
    <location>
        <begin position="1"/>
        <end position="89"/>
    </location>
</feature>
<feature type="compositionally biased region" description="Basic and acidic residues" evidence="5">
    <location>
        <begin position="275"/>
        <end position="290"/>
    </location>
</feature>
<evidence type="ECO:0008006" key="10">
    <source>
        <dbReference type="Google" id="ProtNLM"/>
    </source>
</evidence>
<sequence>MAGAGGRGGRRRGRARPARRQHPAAARLRRDHRQRPPGHVPARPGHRREARRLGDGPVQRRDGAAAVRAAADEPGRRDGPAGRRTAPGVPRCLRTATASPATTCSPRPRYWDRETAAVVLARTGPQPPLRFFAPAEEATARALVDLLLDHPDVPLLPMIDARLAERQTDGWRYADMPEDDEAWRRTLRALDDDADGPFAALTEVQQRALVGRVRELHGERWHGLPARHVWSLWTRYACTAYYAHPTAWNEIGFGGPAHPRGYLRLGASLREPWEVADAHSHPPRPPDHQPVRPPPPATDPGRHSRLRAAAATVRANAAAEREVRRTNSSAWLLPRDGRGLDHALLRDMRRYDDRDEVDLLIVGCGAGGATLAQRMARHGWSVVVLEAGPFWDPLTDWVSDEAGSHHLYWTEPRVISGADPVPLGANNSGRGVGGSMVHFAGYAPRFHPSDFHTHALDGVGADWPIDYADLRDSYRRLEYELPVAGQYWPWGEPHPYPHPPHPVGGNGEIFLRGAAALGIQARVGPVAITSGRFGRRPHCIYRGFCLQGCKVNAKASPLITHVPDALAHGAEIRADSMATAVELGPDGLACGVRYLRGGREHLQQARTVAVAGYAIETPRLLLNSACPRFPEGLCNEHDLVGRYVMVQGAPQTSGRFDEEIRAYKAPPPEVSTEQYYETGPDRPYKRGFTIQNISPLPITWAEHVVAQGHWGADLRAYLSDYVHWATLGAMAELLPQPDNRVTLAAETDRHGLPVAEFAFSQCENDRRLIRAAREVMEDILRAAGASEVITIDRYAHLVGGCRMAADHWSGVVDHRLRTFAVPNLLITDGSVLPTQGSANPALTIMALVDRAAGLLAAGARSGLRAPS</sequence>
<dbReference type="GO" id="GO:0016614">
    <property type="term" value="F:oxidoreductase activity, acting on CH-OH group of donors"/>
    <property type="evidence" value="ECO:0007669"/>
    <property type="project" value="InterPro"/>
</dbReference>
<feature type="compositionally biased region" description="Basic and acidic residues" evidence="5">
    <location>
        <begin position="70"/>
        <end position="81"/>
    </location>
</feature>
<evidence type="ECO:0000256" key="2">
    <source>
        <dbReference type="ARBA" id="ARBA00022630"/>
    </source>
</evidence>
<evidence type="ECO:0000256" key="4">
    <source>
        <dbReference type="ARBA" id="ARBA00023002"/>
    </source>
</evidence>
<evidence type="ECO:0000313" key="8">
    <source>
        <dbReference type="EMBL" id="MQS16854.1"/>
    </source>
</evidence>
<comment type="similarity">
    <text evidence="1">Belongs to the GMC oxidoreductase family.</text>
</comment>
<keyword evidence="3" id="KW-0274">FAD</keyword>
<evidence type="ECO:0000259" key="7">
    <source>
        <dbReference type="Pfam" id="PF05199"/>
    </source>
</evidence>
<dbReference type="InterPro" id="IPR000172">
    <property type="entry name" value="GMC_OxRdtase_N"/>
</dbReference>
<dbReference type="AlphaFoldDB" id="A0A6N7L3V1"/>
<keyword evidence="2" id="KW-0285">Flavoprotein</keyword>
<evidence type="ECO:0000256" key="1">
    <source>
        <dbReference type="ARBA" id="ARBA00010790"/>
    </source>
</evidence>
<dbReference type="EMBL" id="WBOF01000003">
    <property type="protein sequence ID" value="MQS16854.1"/>
    <property type="molecule type" value="Genomic_DNA"/>
</dbReference>
<dbReference type="Pfam" id="PF05199">
    <property type="entry name" value="GMC_oxred_C"/>
    <property type="match status" value="1"/>
</dbReference>
<evidence type="ECO:0000259" key="6">
    <source>
        <dbReference type="Pfam" id="PF00732"/>
    </source>
</evidence>
<dbReference type="PANTHER" id="PTHR46056">
    <property type="entry name" value="LONG-CHAIN-ALCOHOL OXIDASE"/>
    <property type="match status" value="1"/>
</dbReference>
<accession>A0A6N7L3V1</accession>
<evidence type="ECO:0000313" key="9">
    <source>
        <dbReference type="Proteomes" id="UP000450000"/>
    </source>
</evidence>
<evidence type="ECO:0000256" key="5">
    <source>
        <dbReference type="SAM" id="MobiDB-lite"/>
    </source>
</evidence>
<dbReference type="SUPFAM" id="SSF54373">
    <property type="entry name" value="FAD-linked reductases, C-terminal domain"/>
    <property type="match status" value="1"/>
</dbReference>
<proteinExistence type="inferred from homology"/>
<dbReference type="InterPro" id="IPR007867">
    <property type="entry name" value="GMC_OxRtase_C"/>
</dbReference>
<dbReference type="Proteomes" id="UP000450000">
    <property type="component" value="Unassembled WGS sequence"/>
</dbReference>
<feature type="domain" description="Glucose-methanol-choline oxidoreductase N-terminal" evidence="6">
    <location>
        <begin position="504"/>
        <end position="626"/>
    </location>
</feature>
<name>A0A6N7L3V1_9ACTN</name>
<dbReference type="InterPro" id="IPR036188">
    <property type="entry name" value="FAD/NAD-bd_sf"/>
</dbReference>
<protein>
    <recommendedName>
        <fullName evidence="10">GMC family oxidoreductase</fullName>
    </recommendedName>
</protein>
<reference evidence="8 9" key="1">
    <citation type="submission" date="2019-09" db="EMBL/GenBank/DDBJ databases">
        <title>Genome Sequences of Streptomyces kaniharaensis ATCC 21070.</title>
        <authorList>
            <person name="Zhu W."/>
            <person name="De Crecy-Lagard V."/>
            <person name="Richards N.G."/>
        </authorList>
    </citation>
    <scope>NUCLEOTIDE SEQUENCE [LARGE SCALE GENOMIC DNA]</scope>
    <source>
        <strain evidence="8 9">SF-557</strain>
    </source>
</reference>
<dbReference type="SUPFAM" id="SSF51905">
    <property type="entry name" value="FAD/NAD(P)-binding domain"/>
    <property type="match status" value="1"/>
</dbReference>
<gene>
    <name evidence="8" type="ORF">F7Q99_32880</name>
</gene>
<organism evidence="8 9">
    <name type="scientific">Streptomyces kaniharaensis</name>
    <dbReference type="NCBI Taxonomy" id="212423"/>
    <lineage>
        <taxon>Bacteria</taxon>
        <taxon>Bacillati</taxon>
        <taxon>Actinomycetota</taxon>
        <taxon>Actinomycetes</taxon>
        <taxon>Kitasatosporales</taxon>
        <taxon>Streptomycetaceae</taxon>
        <taxon>Streptomyces</taxon>
    </lineage>
</organism>
<keyword evidence="9" id="KW-1185">Reference proteome</keyword>
<dbReference type="PANTHER" id="PTHR46056:SF12">
    <property type="entry name" value="LONG-CHAIN-ALCOHOL OXIDASE"/>
    <property type="match status" value="1"/>
</dbReference>
<keyword evidence="4" id="KW-0560">Oxidoreductase</keyword>
<dbReference type="Pfam" id="PF13618">
    <property type="entry name" value="Gluconate_2-dh3"/>
    <property type="match status" value="1"/>
</dbReference>
<feature type="domain" description="Glucose-methanol-choline oxidoreductase C-terminal" evidence="7">
    <location>
        <begin position="735"/>
        <end position="847"/>
    </location>
</feature>
<comment type="caution">
    <text evidence="8">The sequence shown here is derived from an EMBL/GenBank/DDBJ whole genome shotgun (WGS) entry which is preliminary data.</text>
</comment>
<dbReference type="Pfam" id="PF00732">
    <property type="entry name" value="GMC_oxred_N"/>
    <property type="match status" value="1"/>
</dbReference>
<feature type="region of interest" description="Disordered" evidence="5">
    <location>
        <begin position="275"/>
        <end position="304"/>
    </location>
</feature>
<dbReference type="GO" id="GO:0050660">
    <property type="term" value="F:flavin adenine dinucleotide binding"/>
    <property type="evidence" value="ECO:0007669"/>
    <property type="project" value="InterPro"/>
</dbReference>
<feature type="compositionally biased region" description="Basic and acidic residues" evidence="5">
    <location>
        <begin position="51"/>
        <end position="63"/>
    </location>
</feature>
<dbReference type="Gene3D" id="3.50.50.60">
    <property type="entry name" value="FAD/NAD(P)-binding domain"/>
    <property type="match status" value="2"/>
</dbReference>
<dbReference type="InterPro" id="IPR027056">
    <property type="entry name" value="Gluconate_2DH_su3"/>
</dbReference>
<feature type="compositionally biased region" description="Basic residues" evidence="5">
    <location>
        <begin position="8"/>
        <end position="36"/>
    </location>
</feature>